<reference evidence="2 3" key="1">
    <citation type="submission" date="2015-10" db="EMBL/GenBank/DDBJ databases">
        <title>Draft genome sequence of Streptomyces yokosukanensis DSM 40224, type strain for the species Streptomyces yokosukanensis.</title>
        <authorList>
            <person name="Ruckert C."/>
            <person name="Winkler A."/>
            <person name="Kalinowski J."/>
            <person name="Kampfer P."/>
            <person name="Glaeser S."/>
        </authorList>
    </citation>
    <scope>NUCLEOTIDE SEQUENCE [LARGE SCALE GENOMIC DNA]</scope>
    <source>
        <strain evidence="2 3">DSM 40224</strain>
    </source>
</reference>
<dbReference type="AlphaFoldDB" id="A0A117Q1H7"/>
<organism evidence="2 3">
    <name type="scientific">Streptomyces yokosukanensis</name>
    <dbReference type="NCBI Taxonomy" id="67386"/>
    <lineage>
        <taxon>Bacteria</taxon>
        <taxon>Bacillati</taxon>
        <taxon>Actinomycetota</taxon>
        <taxon>Actinomycetes</taxon>
        <taxon>Kitasatosporales</taxon>
        <taxon>Streptomycetaceae</taxon>
        <taxon>Streptomyces</taxon>
    </lineage>
</organism>
<protein>
    <recommendedName>
        <fullName evidence="1">SnoaL-like domain-containing protein</fullName>
    </recommendedName>
</protein>
<dbReference type="STRING" id="67386.AQI95_22605"/>
<gene>
    <name evidence="2" type="ORF">AQI95_22605</name>
</gene>
<feature type="domain" description="SnoaL-like" evidence="1">
    <location>
        <begin position="9"/>
        <end position="103"/>
    </location>
</feature>
<dbReference type="Proteomes" id="UP000053127">
    <property type="component" value="Unassembled WGS sequence"/>
</dbReference>
<dbReference type="InterPro" id="IPR037401">
    <property type="entry name" value="SnoaL-like"/>
</dbReference>
<dbReference type="EMBL" id="LMWN01000033">
    <property type="protein sequence ID" value="KUN03313.1"/>
    <property type="molecule type" value="Genomic_DNA"/>
</dbReference>
<name>A0A117Q1H7_9ACTN</name>
<proteinExistence type="predicted"/>
<dbReference type="Gene3D" id="3.10.450.50">
    <property type="match status" value="1"/>
</dbReference>
<accession>A0A117Q1H7</accession>
<dbReference type="InterPro" id="IPR032710">
    <property type="entry name" value="NTF2-like_dom_sf"/>
</dbReference>
<evidence type="ECO:0000313" key="2">
    <source>
        <dbReference type="EMBL" id="KUN03313.1"/>
    </source>
</evidence>
<dbReference type="Pfam" id="PF12680">
    <property type="entry name" value="SnoaL_2"/>
    <property type="match status" value="1"/>
</dbReference>
<sequence>MNGSAASVVEAAFRHYRSQDREAALPLYADDFTFTSPQDDHIDKAAFFERCFPTADRFTTQRLLHVVAADEELVIVQYEYELADGGRYRNMEAITVRHGLIREVQVYFGGRVPHAGEHGPLPPPRP</sequence>
<dbReference type="OrthoDB" id="4945579at2"/>
<dbReference type="SUPFAM" id="SSF54427">
    <property type="entry name" value="NTF2-like"/>
    <property type="match status" value="1"/>
</dbReference>
<keyword evidence="3" id="KW-1185">Reference proteome</keyword>
<evidence type="ECO:0000313" key="3">
    <source>
        <dbReference type="Proteomes" id="UP000053127"/>
    </source>
</evidence>
<comment type="caution">
    <text evidence="2">The sequence shown here is derived from an EMBL/GenBank/DDBJ whole genome shotgun (WGS) entry which is preliminary data.</text>
</comment>
<evidence type="ECO:0000259" key="1">
    <source>
        <dbReference type="Pfam" id="PF12680"/>
    </source>
</evidence>
<dbReference type="RefSeq" id="WP_067126589.1">
    <property type="nucleotide sequence ID" value="NZ_JBFACD010000002.1"/>
</dbReference>